<dbReference type="EMBL" id="BAABAZ010000004">
    <property type="protein sequence ID" value="GAA4283387.1"/>
    <property type="molecule type" value="Genomic_DNA"/>
</dbReference>
<feature type="domain" description="Oligopeptide/dipeptide ABC transporter C-terminal" evidence="4">
    <location>
        <begin position="11"/>
        <end position="46"/>
    </location>
</feature>
<comment type="caution">
    <text evidence="5">The sequence shown here is derived from an EMBL/GenBank/DDBJ whole genome shotgun (WGS) entry which is preliminary data.</text>
</comment>
<gene>
    <name evidence="5" type="ORF">GCM10022261_09180</name>
</gene>
<reference evidence="6" key="1">
    <citation type="journal article" date="2019" name="Int. J. Syst. Evol. Microbiol.">
        <title>The Global Catalogue of Microorganisms (GCM) 10K type strain sequencing project: providing services to taxonomists for standard genome sequencing and annotation.</title>
        <authorList>
            <consortium name="The Broad Institute Genomics Platform"/>
            <consortium name="The Broad Institute Genome Sequencing Center for Infectious Disease"/>
            <person name="Wu L."/>
            <person name="Ma J."/>
        </authorList>
    </citation>
    <scope>NUCLEOTIDE SEQUENCE [LARGE SCALE GENOMIC DNA]</scope>
    <source>
        <strain evidence="6">JCM 17458</strain>
    </source>
</reference>
<dbReference type="InterPro" id="IPR013563">
    <property type="entry name" value="Oligopep_ABC_C"/>
</dbReference>
<evidence type="ECO:0000313" key="5">
    <source>
        <dbReference type="EMBL" id="GAA4283387.1"/>
    </source>
</evidence>
<evidence type="ECO:0000313" key="6">
    <source>
        <dbReference type="Proteomes" id="UP001501586"/>
    </source>
</evidence>
<sequence length="54" mass="6335">MLAKIRRSWLVEEGTGEQVLRNPRHDYTRRLIASLPVPDPVEQAKRREVARALR</sequence>
<keyword evidence="2" id="KW-0547">Nucleotide-binding</keyword>
<dbReference type="Proteomes" id="UP001501586">
    <property type="component" value="Unassembled WGS sequence"/>
</dbReference>
<evidence type="ECO:0000256" key="2">
    <source>
        <dbReference type="ARBA" id="ARBA00022741"/>
    </source>
</evidence>
<evidence type="ECO:0000256" key="1">
    <source>
        <dbReference type="ARBA" id="ARBA00022448"/>
    </source>
</evidence>
<name>A0ABP8EHE6_9MICO</name>
<accession>A0ABP8EHE6</accession>
<dbReference type="Pfam" id="PF08352">
    <property type="entry name" value="oligo_HPY"/>
    <property type="match status" value="1"/>
</dbReference>
<keyword evidence="1" id="KW-0813">Transport</keyword>
<protein>
    <recommendedName>
        <fullName evidence="4">Oligopeptide/dipeptide ABC transporter C-terminal domain-containing protein</fullName>
    </recommendedName>
</protein>
<evidence type="ECO:0000256" key="3">
    <source>
        <dbReference type="ARBA" id="ARBA00022840"/>
    </source>
</evidence>
<keyword evidence="3" id="KW-0067">ATP-binding</keyword>
<evidence type="ECO:0000259" key="4">
    <source>
        <dbReference type="Pfam" id="PF08352"/>
    </source>
</evidence>
<keyword evidence="6" id="KW-1185">Reference proteome</keyword>
<organism evidence="5 6">
    <name type="scientific">Brevibacterium daeguense</name>
    <dbReference type="NCBI Taxonomy" id="909936"/>
    <lineage>
        <taxon>Bacteria</taxon>
        <taxon>Bacillati</taxon>
        <taxon>Actinomycetota</taxon>
        <taxon>Actinomycetes</taxon>
        <taxon>Micrococcales</taxon>
        <taxon>Brevibacteriaceae</taxon>
        <taxon>Brevibacterium</taxon>
    </lineage>
</organism>
<proteinExistence type="predicted"/>